<sequence>MWLGYTAEPPICIAKPGNSGISKGNASPSSLDGRLEHIHQPTFINQKKVIAGDLIVFLRFDFGNHCVRTSAVVSDPIAKTTLILVSSATMRQHHRS</sequence>
<name>A0A816JEW7_BRANA</name>
<accession>A0A816JEW7</accession>
<dbReference type="AlphaFoldDB" id="A0A816JEW7"/>
<proteinExistence type="predicted"/>
<reference evidence="1" key="1">
    <citation type="submission" date="2021-01" db="EMBL/GenBank/DDBJ databases">
        <authorList>
            <consortium name="Genoscope - CEA"/>
            <person name="William W."/>
        </authorList>
    </citation>
    <scope>NUCLEOTIDE SEQUENCE</scope>
</reference>
<protein>
    <submittedName>
        <fullName evidence="1">(rape) hypothetical protein</fullName>
    </submittedName>
</protein>
<evidence type="ECO:0000313" key="1">
    <source>
        <dbReference type="EMBL" id="CAF1814178.1"/>
    </source>
</evidence>
<dbReference type="EMBL" id="HG994368">
    <property type="protein sequence ID" value="CAF1814178.1"/>
    <property type="molecule type" value="Genomic_DNA"/>
</dbReference>
<organism evidence="1">
    <name type="scientific">Brassica napus</name>
    <name type="common">Rape</name>
    <dbReference type="NCBI Taxonomy" id="3708"/>
    <lineage>
        <taxon>Eukaryota</taxon>
        <taxon>Viridiplantae</taxon>
        <taxon>Streptophyta</taxon>
        <taxon>Embryophyta</taxon>
        <taxon>Tracheophyta</taxon>
        <taxon>Spermatophyta</taxon>
        <taxon>Magnoliopsida</taxon>
        <taxon>eudicotyledons</taxon>
        <taxon>Gunneridae</taxon>
        <taxon>Pentapetalae</taxon>
        <taxon>rosids</taxon>
        <taxon>malvids</taxon>
        <taxon>Brassicales</taxon>
        <taxon>Brassicaceae</taxon>
        <taxon>Brassiceae</taxon>
        <taxon>Brassica</taxon>
    </lineage>
</organism>
<dbReference type="Proteomes" id="UP001295469">
    <property type="component" value="Chromosome C04"/>
</dbReference>
<gene>
    <name evidence="1" type="ORF">DARMORV10_C04P11430.1</name>
</gene>